<gene>
    <name evidence="1" type="ORF">BST23_05270</name>
</gene>
<dbReference type="InterPro" id="IPR029063">
    <property type="entry name" value="SAM-dependent_MTases_sf"/>
</dbReference>
<evidence type="ECO:0000313" key="2">
    <source>
        <dbReference type="Proteomes" id="UP000192772"/>
    </source>
</evidence>
<dbReference type="OrthoDB" id="240750at2"/>
<dbReference type="SUPFAM" id="SSF53335">
    <property type="entry name" value="S-adenosyl-L-methionine-dependent methyltransferases"/>
    <property type="match status" value="1"/>
</dbReference>
<name>A0A1A0Q610_9MYCO</name>
<accession>A0A1A0Q610</accession>
<dbReference type="AlphaFoldDB" id="A0A1A0Q610"/>
<comment type="caution">
    <text evidence="1">The sequence shown here is derived from an EMBL/GenBank/DDBJ whole genome shotgun (WGS) entry which is preliminary data.</text>
</comment>
<protein>
    <recommendedName>
        <fullName evidence="3">Methyltransferase</fullName>
    </recommendedName>
</protein>
<dbReference type="EMBL" id="MVHP01000004">
    <property type="protein sequence ID" value="ORA67799.1"/>
    <property type="molecule type" value="Genomic_DNA"/>
</dbReference>
<evidence type="ECO:0000313" key="1">
    <source>
        <dbReference type="EMBL" id="ORA67799.1"/>
    </source>
</evidence>
<dbReference type="STRING" id="81858.BST23_05270"/>
<organism evidence="1 2">
    <name type="scientific">Mycolicibacterium elephantis</name>
    <dbReference type="NCBI Taxonomy" id="81858"/>
    <lineage>
        <taxon>Bacteria</taxon>
        <taxon>Bacillati</taxon>
        <taxon>Actinomycetota</taxon>
        <taxon>Actinomycetes</taxon>
        <taxon>Mycobacteriales</taxon>
        <taxon>Mycobacteriaceae</taxon>
        <taxon>Mycolicibacterium</taxon>
    </lineage>
</organism>
<dbReference type="Proteomes" id="UP000192772">
    <property type="component" value="Unassembled WGS sequence"/>
</dbReference>
<reference evidence="1 2" key="1">
    <citation type="submission" date="2017-02" db="EMBL/GenBank/DDBJ databases">
        <title>The new phylogeny of genus Mycobacterium.</title>
        <authorList>
            <person name="Tortoli E."/>
            <person name="Trovato A."/>
            <person name="Cirillo D.M."/>
        </authorList>
    </citation>
    <scope>NUCLEOTIDE SEQUENCE [LARGE SCALE GENOMIC DNA]</scope>
    <source>
        <strain evidence="1 2">FI-09383</strain>
    </source>
</reference>
<evidence type="ECO:0008006" key="3">
    <source>
        <dbReference type="Google" id="ProtNLM"/>
    </source>
</evidence>
<sequence length="251" mass="28587">MDEVIRGLCASATRFQLWTDFLQANRVESMAEIGVYRGRFAAEVLAACDSIRTYYMVDPWRHLDDWNKPSNTDDARFAAYLAETEANTEFAADKRVILRGTTLEVIDQIPDAGLDFAYVDGDHTLRGISIDLINVWPKIRDGGWIGGDDFARTVWQHGDRFEPTLVFPFAVYFAEAVGARIFALPYQQFLICKGQGFEFIDLTDSYPDTTLQGQFKLKRVLRGWFTDTMNVLKSERKKTTPARPSTRSEKA</sequence>
<dbReference type="Gene3D" id="3.40.50.150">
    <property type="entry name" value="Vaccinia Virus protein VP39"/>
    <property type="match status" value="1"/>
</dbReference>
<proteinExistence type="predicted"/>
<accession>A0A1X0D6E5</accession>
<dbReference type="RefSeq" id="WP_064892697.1">
    <property type="nucleotide sequence ID" value="NZ_LZSM01000055.1"/>
</dbReference>
<dbReference type="Pfam" id="PF13578">
    <property type="entry name" value="Methyltransf_24"/>
    <property type="match status" value="1"/>
</dbReference>